<dbReference type="KEGG" id="osp:Odosp_1301"/>
<gene>
    <name evidence="1" type="ordered locus">Odosp_1301</name>
</gene>
<sequence>MCVDDTDNRGIRVVLSSRFQDMKAERNYLVEKI</sequence>
<evidence type="ECO:0000313" key="2">
    <source>
        <dbReference type="Proteomes" id="UP000006657"/>
    </source>
</evidence>
<dbReference type="Proteomes" id="UP000006657">
    <property type="component" value="Chromosome"/>
</dbReference>
<dbReference type="EMBL" id="CP002544">
    <property type="protein sequence ID" value="ADY32342.1"/>
    <property type="molecule type" value="Genomic_DNA"/>
</dbReference>
<accession>F9ZC96</accession>
<dbReference type="HOGENOM" id="CLU_3382958_0_0_10"/>
<keyword evidence="2" id="KW-1185">Reference proteome</keyword>
<evidence type="ECO:0000313" key="1">
    <source>
        <dbReference type="EMBL" id="ADY32342.1"/>
    </source>
</evidence>
<dbReference type="AlphaFoldDB" id="F9ZC96"/>
<proteinExistence type="predicted"/>
<name>F9ZC96_ODOSD</name>
<organism evidence="1 2">
    <name type="scientific">Odoribacter splanchnicus (strain ATCC 29572 / DSM 20712 / CIP 104287 / JCM 15291 / NCTC 10825 / 1651/6)</name>
    <name type="common">Bacteroides splanchnicus</name>
    <dbReference type="NCBI Taxonomy" id="709991"/>
    <lineage>
        <taxon>Bacteria</taxon>
        <taxon>Pseudomonadati</taxon>
        <taxon>Bacteroidota</taxon>
        <taxon>Bacteroidia</taxon>
        <taxon>Bacteroidales</taxon>
        <taxon>Odoribacteraceae</taxon>
        <taxon>Odoribacter</taxon>
    </lineage>
</organism>
<dbReference type="PaxDb" id="709991-Odosp_1301"/>
<protein>
    <submittedName>
        <fullName evidence="1">Uncharacterized protein</fullName>
    </submittedName>
</protein>
<reference evidence="1 2" key="1">
    <citation type="journal article" date="2011" name="Stand. Genomic Sci.">
        <title>Complete genome sequence of Odoribacter splanchnicus type strain (1651/6).</title>
        <authorList>
            <consortium name="US DOE Joint Genome Institute (JGI-PGF)"/>
            <person name="Goker M."/>
            <person name="Gronow S."/>
            <person name="Zeytun A."/>
            <person name="Nolan M."/>
            <person name="Lucas S."/>
            <person name="Lapidus A."/>
            <person name="Hammon N."/>
            <person name="Deshpande S."/>
            <person name="Cheng J.F."/>
            <person name="Pitluck S."/>
            <person name="Liolios K."/>
            <person name="Pagani I."/>
            <person name="Ivanova N."/>
            <person name="Mavromatis K."/>
            <person name="Ovchinikova G."/>
            <person name="Pati A."/>
            <person name="Tapia R."/>
            <person name="Han C."/>
            <person name="Goodwin L."/>
            <person name="Chen A."/>
            <person name="Palaniappan K."/>
            <person name="Land M."/>
            <person name="Hauser L."/>
            <person name="Jeffries C.D."/>
            <person name="Brambilla E.M."/>
            <person name="Rohde M."/>
            <person name="Detter J.C."/>
            <person name="Woyke T."/>
            <person name="Bristow J."/>
            <person name="Markowitz V."/>
            <person name="Hugenholtz P."/>
            <person name="Eisen J.A."/>
            <person name="Kyrpides N.C."/>
            <person name="Klenk H.P."/>
        </authorList>
    </citation>
    <scope>NUCLEOTIDE SEQUENCE [LARGE SCALE GENOMIC DNA]</scope>
    <source>
        <strain evidence="2">ATCC 29572 / DSM 20712 / JCM 15291 / NCTC 10825 / 1651/6</strain>
    </source>
</reference>